<dbReference type="NCBIfam" id="TIGR00711">
    <property type="entry name" value="efflux_EmrB"/>
    <property type="match status" value="1"/>
</dbReference>
<evidence type="ECO:0000256" key="8">
    <source>
        <dbReference type="SAM" id="Phobius"/>
    </source>
</evidence>
<feature type="transmembrane region" description="Helical" evidence="8">
    <location>
        <begin position="364"/>
        <end position="387"/>
    </location>
</feature>
<evidence type="ECO:0000256" key="3">
    <source>
        <dbReference type="ARBA" id="ARBA00022448"/>
    </source>
</evidence>
<dbReference type="InterPro" id="IPR011701">
    <property type="entry name" value="MFS"/>
</dbReference>
<feature type="transmembrane region" description="Helical" evidence="8">
    <location>
        <begin position="140"/>
        <end position="160"/>
    </location>
</feature>
<evidence type="ECO:0000256" key="5">
    <source>
        <dbReference type="ARBA" id="ARBA00022692"/>
    </source>
</evidence>
<dbReference type="EMBL" id="JACAQA010000003">
    <property type="protein sequence ID" value="NWB84337.1"/>
    <property type="molecule type" value="Genomic_DNA"/>
</dbReference>
<dbReference type="InterPro" id="IPR020846">
    <property type="entry name" value="MFS_dom"/>
</dbReference>
<feature type="transmembrane region" description="Helical" evidence="8">
    <location>
        <begin position="12"/>
        <end position="30"/>
    </location>
</feature>
<proteinExistence type="inferred from homology"/>
<evidence type="ECO:0000313" key="10">
    <source>
        <dbReference type="EMBL" id="NWB84337.1"/>
    </source>
</evidence>
<dbReference type="SUPFAM" id="SSF103473">
    <property type="entry name" value="MFS general substrate transporter"/>
    <property type="match status" value="1"/>
</dbReference>
<dbReference type="GO" id="GO:0022857">
    <property type="term" value="F:transmembrane transporter activity"/>
    <property type="evidence" value="ECO:0007669"/>
    <property type="project" value="InterPro"/>
</dbReference>
<dbReference type="PANTHER" id="PTHR42718">
    <property type="entry name" value="MAJOR FACILITATOR SUPERFAMILY MULTIDRUG TRANSPORTER MFSC"/>
    <property type="match status" value="1"/>
</dbReference>
<feature type="domain" description="Major facilitator superfamily (MFS) profile" evidence="9">
    <location>
        <begin position="12"/>
        <end position="454"/>
    </location>
</feature>
<keyword evidence="3" id="KW-0813">Transport</keyword>
<feature type="transmembrane region" description="Helical" evidence="8">
    <location>
        <begin position="431"/>
        <end position="450"/>
    </location>
</feature>
<dbReference type="Gene3D" id="1.20.1720.10">
    <property type="entry name" value="Multidrug resistance protein D"/>
    <property type="match status" value="1"/>
</dbReference>
<keyword evidence="7 8" id="KW-0472">Membrane</keyword>
<dbReference type="Pfam" id="PF07690">
    <property type="entry name" value="MFS_1"/>
    <property type="match status" value="1"/>
</dbReference>
<organism evidence="10 11">
    <name type="scientific">Pseudomonas gingeri</name>
    <dbReference type="NCBI Taxonomy" id="117681"/>
    <lineage>
        <taxon>Bacteria</taxon>
        <taxon>Pseudomonadati</taxon>
        <taxon>Pseudomonadota</taxon>
        <taxon>Gammaproteobacteria</taxon>
        <taxon>Pseudomonadales</taxon>
        <taxon>Pseudomonadaceae</taxon>
        <taxon>Pseudomonas</taxon>
    </lineage>
</organism>
<reference evidence="10 11" key="1">
    <citation type="submission" date="2020-04" db="EMBL/GenBank/DDBJ databases">
        <title>Molecular characterization of pseudomonads from Agaricus bisporus reveal novel blotch 2 pathogens in Western Europe.</title>
        <authorList>
            <person name="Taparia T."/>
            <person name="Krijger M."/>
            <person name="Haynes E."/>
            <person name="Elpinstone J.G."/>
            <person name="Noble R."/>
            <person name="Van Der Wolf J."/>
        </authorList>
    </citation>
    <scope>NUCLEOTIDE SEQUENCE [LARGE SCALE GENOMIC DNA]</scope>
    <source>
        <strain evidence="10 11">G9001</strain>
    </source>
</reference>
<feature type="transmembrane region" description="Helical" evidence="8">
    <location>
        <begin position="50"/>
        <end position="69"/>
    </location>
</feature>
<accession>A0A7Y7WNA4</accession>
<evidence type="ECO:0000256" key="7">
    <source>
        <dbReference type="ARBA" id="ARBA00023136"/>
    </source>
</evidence>
<dbReference type="Proteomes" id="UP000522864">
    <property type="component" value="Unassembled WGS sequence"/>
</dbReference>
<name>A0A7Y7WNA4_9PSED</name>
<comment type="caution">
    <text evidence="10">The sequence shown here is derived from an EMBL/GenBank/DDBJ whole genome shotgun (WGS) entry which is preliminary data.</text>
</comment>
<evidence type="ECO:0000256" key="4">
    <source>
        <dbReference type="ARBA" id="ARBA00022475"/>
    </source>
</evidence>
<dbReference type="InterPro" id="IPR004638">
    <property type="entry name" value="EmrB-like"/>
</dbReference>
<dbReference type="InterPro" id="IPR036259">
    <property type="entry name" value="MFS_trans_sf"/>
</dbReference>
<dbReference type="PANTHER" id="PTHR42718:SF9">
    <property type="entry name" value="MAJOR FACILITATOR SUPERFAMILY MULTIDRUG TRANSPORTER MFSC"/>
    <property type="match status" value="1"/>
</dbReference>
<dbReference type="AlphaFoldDB" id="A0A7Y7WNA4"/>
<dbReference type="PROSITE" id="PS50850">
    <property type="entry name" value="MFS"/>
    <property type="match status" value="1"/>
</dbReference>
<evidence type="ECO:0000256" key="6">
    <source>
        <dbReference type="ARBA" id="ARBA00022989"/>
    </source>
</evidence>
<keyword evidence="6 8" id="KW-1133">Transmembrane helix</keyword>
<dbReference type="GO" id="GO:0005886">
    <property type="term" value="C:plasma membrane"/>
    <property type="evidence" value="ECO:0007669"/>
    <property type="project" value="UniProtKB-SubCell"/>
</dbReference>
<sequence length="465" mass="48364">MSSPIRSRPGLTQVATCLGFVVVLIDVSVVNVALDALRLAFGANVLDLQWVVNAYGLVFASSLLLAGALGDRFGAKRVFMAGFALFSLASVGCGLATSLAALIGWRVVQGLGAALLVPTSLSLLRQVFEDPVARSRAIGWWGAGGGIALAAGPVLGGVLIESWGWRSIFLINLPIGLIGLWLTARHAPASVAQHGRSLDLPGQVTGLLALGTLTLALTEATELGWSSPTVLGVMGLCIAFSGAFLWLEARNPDAMLPLELFRDRTVSSTTAIGLIINLVFYGMVFTFSLLFQSIWQLTPQRTGLAFLPMMAVLMLMNILAGRLAERLSERVLVMAGLTVSACGYALMLPALAAQSYTLLVVPMLLAGSGIALVIPTITQAVLTAVPANRAGVASGLLNAARQVGGVMGVALFGGLVRHSQPALFMLGMKQALIACVVLLAVSIVTGFLGLKKNPAQRLAGSRAGA</sequence>
<gene>
    <name evidence="10" type="ORF">HX830_05525</name>
</gene>
<evidence type="ECO:0000313" key="11">
    <source>
        <dbReference type="Proteomes" id="UP000522864"/>
    </source>
</evidence>
<feature type="transmembrane region" description="Helical" evidence="8">
    <location>
        <begin position="303"/>
        <end position="324"/>
    </location>
</feature>
<evidence type="ECO:0000256" key="2">
    <source>
        <dbReference type="ARBA" id="ARBA00008537"/>
    </source>
</evidence>
<dbReference type="Gene3D" id="1.20.1250.20">
    <property type="entry name" value="MFS general substrate transporter like domains"/>
    <property type="match status" value="1"/>
</dbReference>
<feature type="transmembrane region" description="Helical" evidence="8">
    <location>
        <begin position="166"/>
        <end position="184"/>
    </location>
</feature>
<dbReference type="CDD" id="cd17321">
    <property type="entry name" value="MFS_MMR_MDR_like"/>
    <property type="match status" value="1"/>
</dbReference>
<comment type="subcellular location">
    <subcellularLocation>
        <location evidence="1">Cell membrane</location>
        <topology evidence="1">Multi-pass membrane protein</topology>
    </subcellularLocation>
</comment>
<feature type="transmembrane region" description="Helical" evidence="8">
    <location>
        <begin position="81"/>
        <end position="105"/>
    </location>
</feature>
<feature type="transmembrane region" description="Helical" evidence="8">
    <location>
        <begin position="229"/>
        <end position="247"/>
    </location>
</feature>
<protein>
    <submittedName>
        <fullName evidence="10">MFS transporter</fullName>
    </submittedName>
</protein>
<feature type="transmembrane region" description="Helical" evidence="8">
    <location>
        <begin position="331"/>
        <end position="352"/>
    </location>
</feature>
<keyword evidence="4" id="KW-1003">Cell membrane</keyword>
<feature type="transmembrane region" description="Helical" evidence="8">
    <location>
        <begin position="399"/>
        <end position="419"/>
    </location>
</feature>
<dbReference type="RefSeq" id="WP_177099230.1">
    <property type="nucleotide sequence ID" value="NZ_JACAQA010000003.1"/>
</dbReference>
<comment type="similarity">
    <text evidence="2">Belongs to the major facilitator superfamily. EmrB family.</text>
</comment>
<keyword evidence="5 8" id="KW-0812">Transmembrane</keyword>
<evidence type="ECO:0000259" key="9">
    <source>
        <dbReference type="PROSITE" id="PS50850"/>
    </source>
</evidence>
<evidence type="ECO:0000256" key="1">
    <source>
        <dbReference type="ARBA" id="ARBA00004651"/>
    </source>
</evidence>
<feature type="transmembrane region" description="Helical" evidence="8">
    <location>
        <begin position="268"/>
        <end position="291"/>
    </location>
</feature>